<dbReference type="Proteomes" id="UP001396334">
    <property type="component" value="Unassembled WGS sequence"/>
</dbReference>
<protein>
    <submittedName>
        <fullName evidence="2">Uncharacterized protein</fullName>
    </submittedName>
</protein>
<sequence length="136" mass="15534">MNKAQKAQKGLDPSRSKKAKAFTSLCPSSSVRPRLELLQPQIEQVEEETKSDDLISVGSSESPNTVENVEIEVENGRRRKTRRNTTLKELYQLPPGNYDSWREMPNSNKNQAMDYVKEKFSLEVSDDYLKVTLGKK</sequence>
<keyword evidence="3" id="KW-1185">Reference proteome</keyword>
<evidence type="ECO:0000313" key="3">
    <source>
        <dbReference type="Proteomes" id="UP001396334"/>
    </source>
</evidence>
<organism evidence="2 3">
    <name type="scientific">Hibiscus sabdariffa</name>
    <name type="common">roselle</name>
    <dbReference type="NCBI Taxonomy" id="183260"/>
    <lineage>
        <taxon>Eukaryota</taxon>
        <taxon>Viridiplantae</taxon>
        <taxon>Streptophyta</taxon>
        <taxon>Embryophyta</taxon>
        <taxon>Tracheophyta</taxon>
        <taxon>Spermatophyta</taxon>
        <taxon>Magnoliopsida</taxon>
        <taxon>eudicotyledons</taxon>
        <taxon>Gunneridae</taxon>
        <taxon>Pentapetalae</taxon>
        <taxon>rosids</taxon>
        <taxon>malvids</taxon>
        <taxon>Malvales</taxon>
        <taxon>Malvaceae</taxon>
        <taxon>Malvoideae</taxon>
        <taxon>Hibiscus</taxon>
    </lineage>
</organism>
<reference evidence="2 3" key="1">
    <citation type="journal article" date="2024" name="G3 (Bethesda)">
        <title>Genome assembly of Hibiscus sabdariffa L. provides insights into metabolisms of medicinal natural products.</title>
        <authorList>
            <person name="Kim T."/>
        </authorList>
    </citation>
    <scope>NUCLEOTIDE SEQUENCE [LARGE SCALE GENOMIC DNA]</scope>
    <source>
        <strain evidence="2">TK-2024</strain>
        <tissue evidence="2">Old leaves</tissue>
    </source>
</reference>
<evidence type="ECO:0000256" key="1">
    <source>
        <dbReference type="SAM" id="MobiDB-lite"/>
    </source>
</evidence>
<feature type="region of interest" description="Disordered" evidence="1">
    <location>
        <begin position="45"/>
        <end position="66"/>
    </location>
</feature>
<comment type="caution">
    <text evidence="2">The sequence shown here is derived from an EMBL/GenBank/DDBJ whole genome shotgun (WGS) entry which is preliminary data.</text>
</comment>
<name>A0ABR1ZFG3_9ROSI</name>
<evidence type="ECO:0000313" key="2">
    <source>
        <dbReference type="EMBL" id="KAK8479177.1"/>
    </source>
</evidence>
<gene>
    <name evidence="2" type="ORF">V6N11_068358</name>
</gene>
<feature type="region of interest" description="Disordered" evidence="1">
    <location>
        <begin position="1"/>
        <end position="26"/>
    </location>
</feature>
<proteinExistence type="predicted"/>
<accession>A0ABR1ZFG3</accession>
<dbReference type="EMBL" id="JBBPBN010001235">
    <property type="protein sequence ID" value="KAK8479177.1"/>
    <property type="molecule type" value="Genomic_DNA"/>
</dbReference>